<dbReference type="PANTHER" id="PTHR43132">
    <property type="entry name" value="ARSENICAL RESISTANCE OPERON REPRESSOR ARSR-RELATED"/>
    <property type="match status" value="1"/>
</dbReference>
<dbReference type="Proteomes" id="UP000295680">
    <property type="component" value="Unassembled WGS sequence"/>
</dbReference>
<dbReference type="Pfam" id="PF12840">
    <property type="entry name" value="HTH_20"/>
    <property type="match status" value="1"/>
</dbReference>
<protein>
    <submittedName>
        <fullName evidence="5">DNA-binding transcriptional ArsR family regulator</fullName>
    </submittedName>
</protein>
<dbReference type="SUPFAM" id="SSF46785">
    <property type="entry name" value="Winged helix' DNA-binding domain"/>
    <property type="match status" value="1"/>
</dbReference>
<evidence type="ECO:0000256" key="3">
    <source>
        <dbReference type="ARBA" id="ARBA00023163"/>
    </source>
</evidence>
<dbReference type="InterPro" id="IPR001845">
    <property type="entry name" value="HTH_ArsR_DNA-bd_dom"/>
</dbReference>
<dbReference type="Gene3D" id="1.10.10.10">
    <property type="entry name" value="Winged helix-like DNA-binding domain superfamily/Winged helix DNA-binding domain"/>
    <property type="match status" value="1"/>
</dbReference>
<evidence type="ECO:0000313" key="5">
    <source>
        <dbReference type="EMBL" id="TCO49726.1"/>
    </source>
</evidence>
<sequence>MALRVRLTQADLDNVRFAAGPAPILEAILAFASFERRTPTRTTLPPTIRPLFSLVRDARGPVFLDPFVADPQWGLELVRSAPKALIREDMERMWCVKPPLWLRNLADGDSEQRQVVGTAVRYWYQRVIEPQRHRIEQVFQHDIAMRTPTMRDVGVVGLLNSIHPNLTYHDGVLTMPHPLDITCDLEGQGFELRPTTQWAGRPLWSWSSDDPSRFALHYPALSERTRTVQQPTEQALAKLVGETRAAVMHALKSPLSTGELAERVGVSISSASQHACVLRDVGLVRSVRDGQKVTHSLTMRGMTLLGFGQV</sequence>
<dbReference type="SMART" id="SM00418">
    <property type="entry name" value="HTH_ARSR"/>
    <property type="match status" value="1"/>
</dbReference>
<dbReference type="InterPro" id="IPR036390">
    <property type="entry name" value="WH_DNA-bd_sf"/>
</dbReference>
<dbReference type="CDD" id="cd00090">
    <property type="entry name" value="HTH_ARSR"/>
    <property type="match status" value="1"/>
</dbReference>
<gene>
    <name evidence="5" type="ORF">EV192_11496</name>
</gene>
<name>A0A4R2IZ20_9PSEU</name>
<dbReference type="InterPro" id="IPR051011">
    <property type="entry name" value="Metal_resp_trans_reg"/>
</dbReference>
<dbReference type="PANTHER" id="PTHR43132:SF8">
    <property type="entry name" value="HTH-TYPE TRANSCRIPTIONAL REGULATOR KMTR"/>
    <property type="match status" value="1"/>
</dbReference>
<dbReference type="AlphaFoldDB" id="A0A4R2IZ20"/>
<dbReference type="RefSeq" id="WP_132124971.1">
    <property type="nucleotide sequence ID" value="NZ_SLWS01000014.1"/>
</dbReference>
<dbReference type="OrthoDB" id="3460651at2"/>
<organism evidence="5 6">
    <name type="scientific">Actinocrispum wychmicini</name>
    <dbReference type="NCBI Taxonomy" id="1213861"/>
    <lineage>
        <taxon>Bacteria</taxon>
        <taxon>Bacillati</taxon>
        <taxon>Actinomycetota</taxon>
        <taxon>Actinomycetes</taxon>
        <taxon>Pseudonocardiales</taxon>
        <taxon>Pseudonocardiaceae</taxon>
        <taxon>Actinocrispum</taxon>
    </lineage>
</organism>
<reference evidence="5 6" key="1">
    <citation type="submission" date="2019-03" db="EMBL/GenBank/DDBJ databases">
        <title>Genomic Encyclopedia of Type Strains, Phase IV (KMG-IV): sequencing the most valuable type-strain genomes for metagenomic binning, comparative biology and taxonomic classification.</title>
        <authorList>
            <person name="Goeker M."/>
        </authorList>
    </citation>
    <scope>NUCLEOTIDE SEQUENCE [LARGE SCALE GENOMIC DNA]</scope>
    <source>
        <strain evidence="5 6">DSM 45934</strain>
    </source>
</reference>
<dbReference type="InterPro" id="IPR011991">
    <property type="entry name" value="ArsR-like_HTH"/>
</dbReference>
<accession>A0A4R2IZ20</accession>
<keyword evidence="3" id="KW-0804">Transcription</keyword>
<comment type="caution">
    <text evidence="5">The sequence shown here is derived from an EMBL/GenBank/DDBJ whole genome shotgun (WGS) entry which is preliminary data.</text>
</comment>
<dbReference type="PROSITE" id="PS50987">
    <property type="entry name" value="HTH_ARSR_2"/>
    <property type="match status" value="1"/>
</dbReference>
<evidence type="ECO:0000259" key="4">
    <source>
        <dbReference type="PROSITE" id="PS50987"/>
    </source>
</evidence>
<keyword evidence="2 5" id="KW-0238">DNA-binding</keyword>
<keyword evidence="1" id="KW-0805">Transcription regulation</keyword>
<dbReference type="InterPro" id="IPR036388">
    <property type="entry name" value="WH-like_DNA-bd_sf"/>
</dbReference>
<dbReference type="GO" id="GO:0003700">
    <property type="term" value="F:DNA-binding transcription factor activity"/>
    <property type="evidence" value="ECO:0007669"/>
    <property type="project" value="InterPro"/>
</dbReference>
<proteinExistence type="predicted"/>
<dbReference type="EMBL" id="SLWS01000014">
    <property type="protein sequence ID" value="TCO49726.1"/>
    <property type="molecule type" value="Genomic_DNA"/>
</dbReference>
<evidence type="ECO:0000256" key="2">
    <source>
        <dbReference type="ARBA" id="ARBA00023125"/>
    </source>
</evidence>
<evidence type="ECO:0000256" key="1">
    <source>
        <dbReference type="ARBA" id="ARBA00023015"/>
    </source>
</evidence>
<dbReference type="GO" id="GO:0003677">
    <property type="term" value="F:DNA binding"/>
    <property type="evidence" value="ECO:0007669"/>
    <property type="project" value="UniProtKB-KW"/>
</dbReference>
<evidence type="ECO:0000313" key="6">
    <source>
        <dbReference type="Proteomes" id="UP000295680"/>
    </source>
</evidence>
<keyword evidence="6" id="KW-1185">Reference proteome</keyword>
<feature type="domain" description="HTH arsR-type" evidence="4">
    <location>
        <begin position="224"/>
        <end position="310"/>
    </location>
</feature>